<evidence type="ECO:0000256" key="2">
    <source>
        <dbReference type="ARBA" id="ARBA00022980"/>
    </source>
</evidence>
<evidence type="ECO:0000256" key="3">
    <source>
        <dbReference type="ARBA" id="ARBA00023274"/>
    </source>
</evidence>
<comment type="similarity">
    <text evidence="1">Belongs to the universal ribosomal protein uS11 family.</text>
</comment>
<reference evidence="6" key="1">
    <citation type="submission" date="2020-05" db="EMBL/GenBank/DDBJ databases">
        <title>Mycena genomes resolve the evolution of fungal bioluminescence.</title>
        <authorList>
            <person name="Tsai I.J."/>
        </authorList>
    </citation>
    <scope>NUCLEOTIDE SEQUENCE</scope>
    <source>
        <strain evidence="6">CCC161011</strain>
    </source>
</reference>
<keyword evidence="7" id="KW-1185">Reference proteome</keyword>
<evidence type="ECO:0000313" key="6">
    <source>
        <dbReference type="EMBL" id="KAF7355825.1"/>
    </source>
</evidence>
<dbReference type="Proteomes" id="UP000620124">
    <property type="component" value="Unassembled WGS sequence"/>
</dbReference>
<dbReference type="Pfam" id="PF00411">
    <property type="entry name" value="Ribosomal_S11"/>
    <property type="match status" value="1"/>
</dbReference>
<dbReference type="GO" id="GO:0022626">
    <property type="term" value="C:cytosolic ribosome"/>
    <property type="evidence" value="ECO:0007669"/>
    <property type="project" value="UniProtKB-ARBA"/>
</dbReference>
<dbReference type="GO" id="GO:0006412">
    <property type="term" value="P:translation"/>
    <property type="evidence" value="ECO:0007669"/>
    <property type="project" value="InterPro"/>
</dbReference>
<dbReference type="SUPFAM" id="SSF53137">
    <property type="entry name" value="Translational machinery components"/>
    <property type="match status" value="1"/>
</dbReference>
<evidence type="ECO:0000256" key="4">
    <source>
        <dbReference type="ARBA" id="ARBA00035160"/>
    </source>
</evidence>
<evidence type="ECO:0000256" key="1">
    <source>
        <dbReference type="ARBA" id="ARBA00006194"/>
    </source>
</evidence>
<dbReference type="AlphaFoldDB" id="A0A8H7CZC8"/>
<evidence type="ECO:0000313" key="7">
    <source>
        <dbReference type="Proteomes" id="UP000620124"/>
    </source>
</evidence>
<name>A0A8H7CZC8_9AGAR</name>
<gene>
    <name evidence="6" type="ORF">MVEN_00910700</name>
</gene>
<dbReference type="FunFam" id="3.30.420.80:FF:000018">
    <property type="entry name" value="40S ribosomal protein S14"/>
    <property type="match status" value="1"/>
</dbReference>
<comment type="caution">
    <text evidence="6">The sequence shown here is derived from an EMBL/GenBank/DDBJ whole genome shotgun (WGS) entry which is preliminary data.</text>
</comment>
<dbReference type="EMBL" id="JACAZI010000007">
    <property type="protein sequence ID" value="KAF7355825.1"/>
    <property type="molecule type" value="Genomic_DNA"/>
</dbReference>
<dbReference type="OrthoDB" id="1677536at2759"/>
<evidence type="ECO:0000256" key="5">
    <source>
        <dbReference type="ARBA" id="ARBA00044343"/>
    </source>
</evidence>
<organism evidence="6 7">
    <name type="scientific">Mycena venus</name>
    <dbReference type="NCBI Taxonomy" id="2733690"/>
    <lineage>
        <taxon>Eukaryota</taxon>
        <taxon>Fungi</taxon>
        <taxon>Dikarya</taxon>
        <taxon>Basidiomycota</taxon>
        <taxon>Agaricomycotina</taxon>
        <taxon>Agaricomycetes</taxon>
        <taxon>Agaricomycetidae</taxon>
        <taxon>Agaricales</taxon>
        <taxon>Marasmiineae</taxon>
        <taxon>Mycenaceae</taxon>
        <taxon>Mycena</taxon>
    </lineage>
</organism>
<dbReference type="GO" id="GO:0003735">
    <property type="term" value="F:structural constituent of ribosome"/>
    <property type="evidence" value="ECO:0007669"/>
    <property type="project" value="InterPro"/>
</dbReference>
<accession>A0A8H7CZC8</accession>
<keyword evidence="3" id="KW-0687">Ribonucleoprotein</keyword>
<dbReference type="Gene3D" id="3.30.420.80">
    <property type="entry name" value="Ribosomal protein S11"/>
    <property type="match status" value="1"/>
</dbReference>
<keyword evidence="2" id="KW-0689">Ribosomal protein</keyword>
<dbReference type="PANTHER" id="PTHR11759">
    <property type="entry name" value="40S RIBOSOMAL PROTEIN S14/30S RIBOSOMAL PROTEIN S11"/>
    <property type="match status" value="1"/>
</dbReference>
<protein>
    <recommendedName>
        <fullName evidence="4">Small ribosomal subunit protein uS11</fullName>
    </recommendedName>
    <alternativeName>
        <fullName evidence="5">40S ribosomal protein S14</fullName>
    </alternativeName>
</protein>
<dbReference type="InterPro" id="IPR001971">
    <property type="entry name" value="Ribosomal_uS11"/>
</dbReference>
<sequence length="165" mass="18190">MKFNFPFYLRVTGGYTTKYELGDVVQIKFRSLKEENVSLSPQVLEGTLVFGVVHIFTSFNDSFVHVTDLSGIRNHRRHERHEPSAYVAMLPAQDVAVHCKEVGITALHIKIRVTGGTSTKTPGPGGQNDLCSLTRVGISIDCIENITPVSIDCTCGKGSFRGHRL</sequence>
<dbReference type="InterPro" id="IPR036967">
    <property type="entry name" value="Ribosomal_uS11_sf"/>
</dbReference>
<dbReference type="GO" id="GO:0044391">
    <property type="term" value="C:ribosomal subunit"/>
    <property type="evidence" value="ECO:0007669"/>
    <property type="project" value="UniProtKB-ARBA"/>
</dbReference>
<proteinExistence type="inferred from homology"/>